<proteinExistence type="predicted"/>
<evidence type="ECO:0000313" key="8">
    <source>
        <dbReference type="EMBL" id="MBE1877047.1"/>
    </source>
</evidence>
<feature type="region of interest" description="Disordered" evidence="5">
    <location>
        <begin position="905"/>
        <end position="925"/>
    </location>
</feature>
<comment type="caution">
    <text evidence="8">The sequence shown here is derived from an EMBL/GenBank/DDBJ whole genome shotgun (WGS) entry which is preliminary data.</text>
</comment>
<reference evidence="8 9" key="1">
    <citation type="submission" date="2020-10" db="EMBL/GenBank/DDBJ databases">
        <title>Myceligenerans pegani sp. nov., an endophytic actinomycete isolated from Peganum harmala L. in Xinjiang, China.</title>
        <authorList>
            <person name="Xin L."/>
        </authorList>
    </citation>
    <scope>NUCLEOTIDE SEQUENCE [LARGE SCALE GENOMIC DNA]</scope>
    <source>
        <strain evidence="8 9">TRM65318</strain>
    </source>
</reference>
<dbReference type="InterPro" id="IPR047187">
    <property type="entry name" value="SF1_C_Upf1"/>
</dbReference>
<feature type="compositionally biased region" description="Gly residues" evidence="5">
    <location>
        <begin position="160"/>
        <end position="171"/>
    </location>
</feature>
<dbReference type="InterPro" id="IPR027417">
    <property type="entry name" value="P-loop_NTPase"/>
</dbReference>
<evidence type="ECO:0000256" key="2">
    <source>
        <dbReference type="ARBA" id="ARBA00022801"/>
    </source>
</evidence>
<dbReference type="PANTHER" id="PTHR43788:SF8">
    <property type="entry name" value="DNA-BINDING PROTEIN SMUBP-2"/>
    <property type="match status" value="1"/>
</dbReference>
<dbReference type="CDD" id="cd17934">
    <property type="entry name" value="DEXXQc_Upf1-like"/>
    <property type="match status" value="1"/>
</dbReference>
<feature type="region of interest" description="Disordered" evidence="5">
    <location>
        <begin position="872"/>
        <end position="892"/>
    </location>
</feature>
<feature type="region of interest" description="Disordered" evidence="5">
    <location>
        <begin position="626"/>
        <end position="728"/>
    </location>
</feature>
<dbReference type="PANTHER" id="PTHR43788">
    <property type="entry name" value="DNA2/NAM7 HELICASE FAMILY MEMBER"/>
    <property type="match status" value="1"/>
</dbReference>
<dbReference type="InterPro" id="IPR041679">
    <property type="entry name" value="DNA2/NAM7-like_C"/>
</dbReference>
<dbReference type="Pfam" id="PF13482">
    <property type="entry name" value="RNase_H_2"/>
    <property type="match status" value="1"/>
</dbReference>
<evidence type="ECO:0000256" key="4">
    <source>
        <dbReference type="ARBA" id="ARBA00022840"/>
    </source>
</evidence>
<evidence type="ECO:0000259" key="6">
    <source>
        <dbReference type="Pfam" id="PF13087"/>
    </source>
</evidence>
<feature type="compositionally biased region" description="Low complexity" evidence="5">
    <location>
        <begin position="689"/>
        <end position="710"/>
    </location>
</feature>
<feature type="domain" description="YprB ribonuclease H-like" evidence="7">
    <location>
        <begin position="402"/>
        <end position="600"/>
    </location>
</feature>
<feature type="region of interest" description="Disordered" evidence="5">
    <location>
        <begin position="147"/>
        <end position="171"/>
    </location>
</feature>
<feature type="region of interest" description="Disordered" evidence="5">
    <location>
        <begin position="1051"/>
        <end position="1073"/>
    </location>
</feature>
<feature type="domain" description="DNA2/NAM7 helicase-like C-terminal" evidence="6">
    <location>
        <begin position="1206"/>
        <end position="1380"/>
    </location>
</feature>
<evidence type="ECO:0000256" key="1">
    <source>
        <dbReference type="ARBA" id="ARBA00022741"/>
    </source>
</evidence>
<gene>
    <name evidence="8" type="ORF">IHE71_15240</name>
</gene>
<feature type="region of interest" description="Disordered" evidence="5">
    <location>
        <begin position="342"/>
        <end position="378"/>
    </location>
</feature>
<sequence length="1413" mass="151007">MFLLEPGRPETLVHSASDLVVAGECEFRLLRRLDELLGRIPPRPRAEDEMLARTAALGDAHESRVLASYQARFGVTTLPEEHDGAPAGGVFSVPLARRMSHDELTAAHERTLAAMERGADVVFQASFFDGRFHGRADFLVRDPARDARRAPAGPDAPGPGHAGPGLTTGGMPGPRYAVYDTKLARRAKVRALLQLAAYADQLIAARIDPTDRVHLILGDRTETHHDLGDVLPVFRRRRERLLQVLEEHVSDDAPAAWGDDRWLACGRLGVCQDCAEAAASHRDVLLVKGVYERQRARLAAGGMTTIDALAVAEAPPDGMAAARFESLREQARLQLGLDAGHGSVALDGGSDAPGGDGPAAGPGSAEDGDAGPDGTPAGARLRWKIVDPQPIDNLPEPSPGDIFFDFEGDPLWEEARPSGERAATGLDYLFGWVERPPSPDGKPPFTVLWADDLTAERDALVRFVDHVNARRAVHPGMHVYHYAPYEKTHLLSIATRHGTYEEEVDDLLREGVLVDLYAVVRSALRTSDRSLSIKKLEPLYMADDPAREGVKDAATSVIEYAEYAQAVVEGRMDDAGGLRRRILEYNEYDCRSTLRLLEWLRWARGQAQVSGGVSSVGGAAFEQENARRAAQGQGDLARTRSRAPGGPPLRAFTSARGLPDPGPRFGEELQAVGGGDRGSEGAWDEAARGEGAAARGEAAASEAAGGDAAAAGGGGGEGSRSRRRLEERERRRALAQEIREVVGESARGRSGAEQALALLGAALEYHVREDKPFWQEHFGRLELPIDEWPGQGSTFRVERGRVVRDWAVETGRRIPSRDVELAGRMLDASRVGDSDLVAGTNVEVLYDRPVPPVVRSLPDRAVRGAHSGGEIVDVRPETDLGDDATGTGGTADVVVLRERLRRDASEHDQLPVALSPGAGPGHGPQEQAIEEAATAALRSWRRGDGLPPGPATDILERRPPRLVSRGGLPSPGDHDDMVTTVEHALRDLDGSYIAVQGPPGTGKTYVGSHVVARLVRDGWRVGVVAQSHAAVENMLQAAVAKAGVPPAVVAKKKHDAGVPRGRGMPRRAGGPLDGGPGCVDTAGAGTAGAETADAPLEPPWQELSADALADFAARRPGGCVVGGTAWDFAHRRWPAAGLDLLVIDEAGQFSLADAGAVARSASRLLLLGDPQQLPQVTQGRHPEPVDSSVLGWLSGTEPVLPEELGYFLETSWRMHPALCRKVSDLAYSGKLDAHPVAAARSLAGVEPGVHHVPVPHEGNRLSSPEEAAEVVRQVRAMVGREWSDPGELTGAVRPLGQEDVVVVAAYNAQVHVVRRALAEAGLDRVPVGTVDLFQGREAPVVILTLAASSPHDVSRGMGFLLSRNRLNVAVSRAQWCALVVRSPRLTDYVPGDLEANGLRHLLDLGAFLRLTSD</sequence>
<evidence type="ECO:0000259" key="7">
    <source>
        <dbReference type="Pfam" id="PF13482"/>
    </source>
</evidence>
<protein>
    <submittedName>
        <fullName evidence="8">AAA family ATPase</fullName>
    </submittedName>
</protein>
<evidence type="ECO:0000256" key="5">
    <source>
        <dbReference type="SAM" id="MobiDB-lite"/>
    </source>
</evidence>
<dbReference type="InterPro" id="IPR050534">
    <property type="entry name" value="Coronavir_polyprotein_1ab"/>
</dbReference>
<dbReference type="Pfam" id="PF13604">
    <property type="entry name" value="AAA_30"/>
    <property type="match status" value="1"/>
</dbReference>
<dbReference type="Gene3D" id="3.40.50.300">
    <property type="entry name" value="P-loop containing nucleotide triphosphate hydrolases"/>
    <property type="match status" value="2"/>
</dbReference>
<dbReference type="InterPro" id="IPR038720">
    <property type="entry name" value="YprB_RNase_H-like_dom"/>
</dbReference>
<accession>A0ABR9N066</accession>
<keyword evidence="3" id="KW-0347">Helicase</keyword>
<dbReference type="Proteomes" id="UP000625527">
    <property type="component" value="Unassembled WGS sequence"/>
</dbReference>
<dbReference type="CDD" id="cd18808">
    <property type="entry name" value="SF1_C_Upf1"/>
    <property type="match status" value="1"/>
</dbReference>
<evidence type="ECO:0000256" key="3">
    <source>
        <dbReference type="ARBA" id="ARBA00022806"/>
    </source>
</evidence>
<feature type="compositionally biased region" description="Low complexity" evidence="5">
    <location>
        <begin position="1059"/>
        <end position="1070"/>
    </location>
</feature>
<feature type="compositionally biased region" description="Low complexity" evidence="5">
    <location>
        <begin position="150"/>
        <end position="159"/>
    </location>
</feature>
<name>A0ABR9N066_9MICO</name>
<keyword evidence="4" id="KW-0067">ATP-binding</keyword>
<keyword evidence="9" id="KW-1185">Reference proteome</keyword>
<keyword evidence="1" id="KW-0547">Nucleotide-binding</keyword>
<feature type="compositionally biased region" description="Gly residues" evidence="5">
    <location>
        <begin position="351"/>
        <end position="360"/>
    </location>
</feature>
<organism evidence="8 9">
    <name type="scientific">Myceligenerans pegani</name>
    <dbReference type="NCBI Taxonomy" id="2776917"/>
    <lineage>
        <taxon>Bacteria</taxon>
        <taxon>Bacillati</taxon>
        <taxon>Actinomycetota</taxon>
        <taxon>Actinomycetes</taxon>
        <taxon>Micrococcales</taxon>
        <taxon>Promicromonosporaceae</taxon>
        <taxon>Myceligenerans</taxon>
    </lineage>
</organism>
<evidence type="ECO:0000313" key="9">
    <source>
        <dbReference type="Proteomes" id="UP000625527"/>
    </source>
</evidence>
<keyword evidence="2" id="KW-0378">Hydrolase</keyword>
<dbReference type="SUPFAM" id="SSF52540">
    <property type="entry name" value="P-loop containing nucleoside triphosphate hydrolases"/>
    <property type="match status" value="1"/>
</dbReference>
<dbReference type="RefSeq" id="WP_192863610.1">
    <property type="nucleotide sequence ID" value="NZ_JADAQT010000096.1"/>
</dbReference>
<dbReference type="Pfam" id="PF13087">
    <property type="entry name" value="AAA_12"/>
    <property type="match status" value="1"/>
</dbReference>
<dbReference type="EMBL" id="JADAQT010000096">
    <property type="protein sequence ID" value="MBE1877047.1"/>
    <property type="molecule type" value="Genomic_DNA"/>
</dbReference>